<organism evidence="1 2">
    <name type="scientific">Pseudomonas arsenicoxydans</name>
    <dbReference type="NCBI Taxonomy" id="702115"/>
    <lineage>
        <taxon>Bacteria</taxon>
        <taxon>Pseudomonadati</taxon>
        <taxon>Pseudomonadota</taxon>
        <taxon>Gammaproteobacteria</taxon>
        <taxon>Pseudomonadales</taxon>
        <taxon>Pseudomonadaceae</taxon>
        <taxon>Pseudomonas</taxon>
    </lineage>
</organism>
<evidence type="ECO:0008006" key="3">
    <source>
        <dbReference type="Google" id="ProtNLM"/>
    </source>
</evidence>
<name>A0A1H0SGW1_9PSED</name>
<dbReference type="RefSeq" id="WP_090187057.1">
    <property type="nucleotide sequence ID" value="NZ_LT629705.1"/>
</dbReference>
<evidence type="ECO:0000313" key="1">
    <source>
        <dbReference type="EMBL" id="SDP40974.1"/>
    </source>
</evidence>
<proteinExistence type="predicted"/>
<dbReference type="EMBL" id="LT629705">
    <property type="protein sequence ID" value="SDP40974.1"/>
    <property type="molecule type" value="Genomic_DNA"/>
</dbReference>
<evidence type="ECO:0000313" key="2">
    <source>
        <dbReference type="Proteomes" id="UP000198827"/>
    </source>
</evidence>
<reference evidence="1 2" key="1">
    <citation type="submission" date="2016-10" db="EMBL/GenBank/DDBJ databases">
        <authorList>
            <person name="de Groot N.N."/>
        </authorList>
    </citation>
    <scope>NUCLEOTIDE SEQUENCE [LARGE SCALE GENOMIC DNA]</scope>
    <source>
        <strain evidence="1 2">CECT 7543</strain>
    </source>
</reference>
<sequence>MLNATITGAITSELKMDERGRLYCSIYSDQARRSVRAVVRNERHAQLIGELPKGSRLTASGTLHSAGAIGPSGQTLAHLTIDVQTVKIH</sequence>
<dbReference type="Proteomes" id="UP000198827">
    <property type="component" value="Chromosome I"/>
</dbReference>
<accession>A0A1H0SGW1</accession>
<dbReference type="OrthoDB" id="6935107at2"/>
<dbReference type="AlphaFoldDB" id="A0A1H0SGW1"/>
<protein>
    <recommendedName>
        <fullName evidence="3">Single-stranded DNA-binding protein</fullName>
    </recommendedName>
</protein>
<gene>
    <name evidence="1" type="ORF">SAMN04489798_5668</name>
</gene>